<evidence type="ECO:0000313" key="4">
    <source>
        <dbReference type="Proteomes" id="UP001596052"/>
    </source>
</evidence>
<evidence type="ECO:0000313" key="3">
    <source>
        <dbReference type="EMBL" id="MFC5455396.1"/>
    </source>
</evidence>
<feature type="domain" description="DUF3592" evidence="2">
    <location>
        <begin position="35"/>
        <end position="120"/>
    </location>
</feature>
<feature type="transmembrane region" description="Helical" evidence="1">
    <location>
        <begin position="6"/>
        <end position="24"/>
    </location>
</feature>
<feature type="transmembrane region" description="Helical" evidence="1">
    <location>
        <begin position="126"/>
        <end position="145"/>
    </location>
</feature>
<keyword evidence="1" id="KW-1133">Transmembrane helix</keyword>
<name>A0ABW0KR07_9BACT</name>
<dbReference type="RefSeq" id="WP_377166435.1">
    <property type="nucleotide sequence ID" value="NZ_JBHSMQ010000003.1"/>
</dbReference>
<keyword evidence="4" id="KW-1185">Reference proteome</keyword>
<protein>
    <submittedName>
        <fullName evidence="3">DUF3592 domain-containing protein</fullName>
    </submittedName>
</protein>
<sequence>MTHLLLFGAVLALSAFIYFLRRFSTAWAMRRWQRTQGMVTTAEMRRSKQKTHDGCLLYDPVLRYSYSVGGRTFEGSRYSHKTADKDAGRLTQFIARLTQGSEVPVYYHPHNPAEAVVQPPAWQGSAMAALSCALLLVVLAAFLWAA</sequence>
<dbReference type="EMBL" id="JBHSMQ010000003">
    <property type="protein sequence ID" value="MFC5455396.1"/>
    <property type="molecule type" value="Genomic_DNA"/>
</dbReference>
<organism evidence="3 4">
    <name type="scientific">Prosthecobacter fluviatilis</name>
    <dbReference type="NCBI Taxonomy" id="445931"/>
    <lineage>
        <taxon>Bacteria</taxon>
        <taxon>Pseudomonadati</taxon>
        <taxon>Verrucomicrobiota</taxon>
        <taxon>Verrucomicrobiia</taxon>
        <taxon>Verrucomicrobiales</taxon>
        <taxon>Verrucomicrobiaceae</taxon>
        <taxon>Prosthecobacter</taxon>
    </lineage>
</organism>
<accession>A0ABW0KR07</accession>
<evidence type="ECO:0000259" key="2">
    <source>
        <dbReference type="Pfam" id="PF12158"/>
    </source>
</evidence>
<dbReference type="InterPro" id="IPR021994">
    <property type="entry name" value="DUF3592"/>
</dbReference>
<keyword evidence="1" id="KW-0472">Membrane</keyword>
<keyword evidence="1" id="KW-0812">Transmembrane</keyword>
<gene>
    <name evidence="3" type="ORF">ACFQDI_11050</name>
</gene>
<dbReference type="Proteomes" id="UP001596052">
    <property type="component" value="Unassembled WGS sequence"/>
</dbReference>
<proteinExistence type="predicted"/>
<reference evidence="4" key="1">
    <citation type="journal article" date="2019" name="Int. J. Syst. Evol. Microbiol.">
        <title>The Global Catalogue of Microorganisms (GCM) 10K type strain sequencing project: providing services to taxonomists for standard genome sequencing and annotation.</title>
        <authorList>
            <consortium name="The Broad Institute Genomics Platform"/>
            <consortium name="The Broad Institute Genome Sequencing Center for Infectious Disease"/>
            <person name="Wu L."/>
            <person name="Ma J."/>
        </authorList>
    </citation>
    <scope>NUCLEOTIDE SEQUENCE [LARGE SCALE GENOMIC DNA]</scope>
    <source>
        <strain evidence="4">CGMCC 4.1469</strain>
    </source>
</reference>
<comment type="caution">
    <text evidence="3">The sequence shown here is derived from an EMBL/GenBank/DDBJ whole genome shotgun (WGS) entry which is preliminary data.</text>
</comment>
<evidence type="ECO:0000256" key="1">
    <source>
        <dbReference type="SAM" id="Phobius"/>
    </source>
</evidence>
<dbReference type="Pfam" id="PF12158">
    <property type="entry name" value="DUF3592"/>
    <property type="match status" value="1"/>
</dbReference>